<dbReference type="InterPro" id="IPR003598">
    <property type="entry name" value="Ig_sub2"/>
</dbReference>
<keyword evidence="8" id="KW-1015">Disulfide bond</keyword>
<dbReference type="FunFam" id="2.60.40.10:FF:000017">
    <property type="entry name" value="Down syndrome cell adhesion molecule b"/>
    <property type="match status" value="1"/>
</dbReference>
<dbReference type="FunFam" id="2.60.40.10:FF:000333">
    <property type="entry name" value="Down syndrome cell adhesion molecule"/>
    <property type="match status" value="1"/>
</dbReference>
<dbReference type="GO" id="GO:0048812">
    <property type="term" value="P:neuron projection morphogenesis"/>
    <property type="evidence" value="ECO:0007669"/>
    <property type="project" value="UniProtKB-ARBA"/>
</dbReference>
<dbReference type="EMBL" id="JBFDAA010000023">
    <property type="protein sequence ID" value="KAL1110232.1"/>
    <property type="molecule type" value="Genomic_DNA"/>
</dbReference>
<dbReference type="Pfam" id="PF07679">
    <property type="entry name" value="I-set"/>
    <property type="match status" value="4"/>
</dbReference>
<proteinExistence type="predicted"/>
<feature type="domain" description="Ig-like" evidence="10">
    <location>
        <begin position="3"/>
        <end position="93"/>
    </location>
</feature>
<dbReference type="Pfam" id="PF00041">
    <property type="entry name" value="fn3"/>
    <property type="match status" value="2"/>
</dbReference>
<feature type="domain" description="Ig-like" evidence="10">
    <location>
        <begin position="95"/>
        <end position="183"/>
    </location>
</feature>
<dbReference type="SUPFAM" id="SSF49265">
    <property type="entry name" value="Fibronectin type III"/>
    <property type="match status" value="2"/>
</dbReference>
<evidence type="ECO:0000256" key="4">
    <source>
        <dbReference type="ARBA" id="ARBA00022737"/>
    </source>
</evidence>
<dbReference type="CDD" id="cd00096">
    <property type="entry name" value="Ig"/>
    <property type="match status" value="2"/>
</dbReference>
<dbReference type="SMART" id="SM00408">
    <property type="entry name" value="IGc2"/>
    <property type="match status" value="7"/>
</dbReference>
<dbReference type="GO" id="GO:0016020">
    <property type="term" value="C:membrane"/>
    <property type="evidence" value="ECO:0007669"/>
    <property type="project" value="UniProtKB-SubCell"/>
</dbReference>
<name>A0ABD0XU77_9HEMI</name>
<keyword evidence="7" id="KW-0472">Membrane</keyword>
<sequence length="883" mass="96728">MAPRIEHSEPTVRAKVGSQADLVCAAQGSPPPIYRWYKENDGAMIELHTSLTVQPLDSILKLSKIQHEDSGRYVCVASNILGEDRRQVSLVVNTPLVVRIRPHHQVVDGGSTATFNCSVEGGSGGHNLAWLKDGKPVMDEGRLRLLQSGEVLMVHNVKKGDAGMYQCLARSSDETEQSSSQLVLGSLSPELLSTFIEQTVQPGVSVSLSCRSSGTPPPRISWYLDGSSLLPRGGYMLSSFLDSKGDVVSYLNISHTRIQNGGQYTCSARNSVGIAEHSASLNVYGPPSPRPSQNLTAVSGGSMYIQCPIAGYPISSTTWLHRDQPINSKHHLYSNGTLLLKNIDPKSDKGEFSCTVRNQQGQSASNKIYVEVMKPPEIQEFQFPNNLQEGNRAHVSCTVISGDLPIEIMWYKNGGPISQEPDIQEQHHQFVSALLFSNLAARHSGHYTCIARNAAAQANFTAKLVVRVKPTWLIEPMDTAILYHNPALIHCQASGYPPPKINWERSKEDKPGEAVVIERDGHIHMVENGTIIIHSAVLSHKGHYTCEANNGIGTPIRKTIFLMVNVPAYFRIHSVNHSGMAGDSVYLSCEAEGDLPLRITWGDSPRGILPVPHVRHTSTGLVSEIHLTALSSSDAGKYHCSAHNDFGHDSMIIKEDENVVELTGYQVLYRDLHGGTKLLKTIRGKRKHQATLTGLKHFTRYEIAVRAFNAIGHGPPSTPIISSTMEGVPEKPPQDLQCVPLSAQSVRIRWDSPPSKFHNGIIQGYKIIFKKVNASPNVLSPLGEKEVKKTSNLEIVLHGLGAYTNYSIKILAFTASGDGVPSSQIYCSTEEDVPGPPEQIKALVVTSDSILVTWLRPLVSNGIIIKYNIYFQGSNNVSKWCTY</sequence>
<keyword evidence="3" id="KW-0732">Signal</keyword>
<dbReference type="Proteomes" id="UP001558652">
    <property type="component" value="Unassembled WGS sequence"/>
</dbReference>
<keyword evidence="6" id="KW-1133">Transmembrane helix</keyword>
<evidence type="ECO:0008006" key="14">
    <source>
        <dbReference type="Google" id="ProtNLM"/>
    </source>
</evidence>
<dbReference type="SUPFAM" id="SSF48726">
    <property type="entry name" value="Immunoglobulin"/>
    <property type="match status" value="7"/>
</dbReference>
<dbReference type="GO" id="GO:0007155">
    <property type="term" value="P:cell adhesion"/>
    <property type="evidence" value="ECO:0007669"/>
    <property type="project" value="UniProtKB-KW"/>
</dbReference>
<protein>
    <recommendedName>
        <fullName evidence="14">Down syndrome cell adhesion molecule-like protein Dscam2</fullName>
    </recommendedName>
</protein>
<dbReference type="PROSITE" id="PS50853">
    <property type="entry name" value="FN3"/>
    <property type="match status" value="3"/>
</dbReference>
<evidence type="ECO:0000256" key="2">
    <source>
        <dbReference type="ARBA" id="ARBA00022692"/>
    </source>
</evidence>
<keyword evidence="9" id="KW-0393">Immunoglobulin domain</keyword>
<evidence type="ECO:0000256" key="1">
    <source>
        <dbReference type="ARBA" id="ARBA00004479"/>
    </source>
</evidence>
<dbReference type="Gene3D" id="2.60.40.10">
    <property type="entry name" value="Immunoglobulins"/>
    <property type="match status" value="10"/>
</dbReference>
<dbReference type="InterPro" id="IPR003961">
    <property type="entry name" value="FN3_dom"/>
</dbReference>
<evidence type="ECO:0000313" key="13">
    <source>
        <dbReference type="Proteomes" id="UP001558652"/>
    </source>
</evidence>
<dbReference type="InterPro" id="IPR013098">
    <property type="entry name" value="Ig_I-set"/>
</dbReference>
<dbReference type="PROSITE" id="PS50835">
    <property type="entry name" value="IG_LIKE"/>
    <property type="match status" value="7"/>
</dbReference>
<feature type="domain" description="Ig-like" evidence="10">
    <location>
        <begin position="286"/>
        <end position="365"/>
    </location>
</feature>
<evidence type="ECO:0000256" key="5">
    <source>
        <dbReference type="ARBA" id="ARBA00022889"/>
    </source>
</evidence>
<dbReference type="InterPro" id="IPR036179">
    <property type="entry name" value="Ig-like_dom_sf"/>
</dbReference>
<evidence type="ECO:0000256" key="3">
    <source>
        <dbReference type="ARBA" id="ARBA00022729"/>
    </source>
</evidence>
<evidence type="ECO:0000256" key="8">
    <source>
        <dbReference type="ARBA" id="ARBA00023157"/>
    </source>
</evidence>
<evidence type="ECO:0000256" key="7">
    <source>
        <dbReference type="ARBA" id="ARBA00023136"/>
    </source>
</evidence>
<keyword evidence="5" id="KW-0130">Cell adhesion</keyword>
<feature type="domain" description="Fibronectin type-III" evidence="11">
    <location>
        <begin position="732"/>
        <end position="832"/>
    </location>
</feature>
<accession>A0ABD0XU77</accession>
<evidence type="ECO:0000259" key="11">
    <source>
        <dbReference type="PROSITE" id="PS50853"/>
    </source>
</evidence>
<gene>
    <name evidence="12" type="ORF">AAG570_008309</name>
</gene>
<comment type="caution">
    <text evidence="12">The sequence shown here is derived from an EMBL/GenBank/DDBJ whole genome shotgun (WGS) entry which is preliminary data.</text>
</comment>
<dbReference type="SMART" id="SM00060">
    <property type="entry name" value="FN3"/>
    <property type="match status" value="2"/>
</dbReference>
<dbReference type="FunFam" id="2.60.40.10:FF:000093">
    <property type="entry name" value="Down syndrome cell adhesion molecule, isoform B"/>
    <property type="match status" value="1"/>
</dbReference>
<feature type="domain" description="Ig-like" evidence="10">
    <location>
        <begin position="376"/>
        <end position="461"/>
    </location>
</feature>
<dbReference type="InterPro" id="IPR013783">
    <property type="entry name" value="Ig-like_fold"/>
</dbReference>
<comment type="subcellular location">
    <subcellularLocation>
        <location evidence="1">Membrane</location>
        <topology evidence="1">Single-pass type I membrane protein</topology>
    </subcellularLocation>
</comment>
<keyword evidence="4" id="KW-0677">Repeat</keyword>
<dbReference type="PANTHER" id="PTHR10075">
    <property type="entry name" value="BASIGIN RELATED"/>
    <property type="match status" value="1"/>
</dbReference>
<dbReference type="InterPro" id="IPR003599">
    <property type="entry name" value="Ig_sub"/>
</dbReference>
<evidence type="ECO:0000256" key="9">
    <source>
        <dbReference type="ARBA" id="ARBA00023319"/>
    </source>
</evidence>
<evidence type="ECO:0000256" key="6">
    <source>
        <dbReference type="ARBA" id="ARBA00022989"/>
    </source>
</evidence>
<dbReference type="InterPro" id="IPR036116">
    <property type="entry name" value="FN3_sf"/>
</dbReference>
<dbReference type="AlphaFoldDB" id="A0ABD0XU77"/>
<evidence type="ECO:0000259" key="10">
    <source>
        <dbReference type="PROSITE" id="PS50835"/>
    </source>
</evidence>
<dbReference type="PANTHER" id="PTHR10075:SF100">
    <property type="entry name" value="FASCICLIN-2"/>
    <property type="match status" value="1"/>
</dbReference>
<feature type="domain" description="Ig-like" evidence="10">
    <location>
        <begin position="189"/>
        <end position="282"/>
    </location>
</feature>
<organism evidence="12 13">
    <name type="scientific">Ranatra chinensis</name>
    <dbReference type="NCBI Taxonomy" id="642074"/>
    <lineage>
        <taxon>Eukaryota</taxon>
        <taxon>Metazoa</taxon>
        <taxon>Ecdysozoa</taxon>
        <taxon>Arthropoda</taxon>
        <taxon>Hexapoda</taxon>
        <taxon>Insecta</taxon>
        <taxon>Pterygota</taxon>
        <taxon>Neoptera</taxon>
        <taxon>Paraneoptera</taxon>
        <taxon>Hemiptera</taxon>
        <taxon>Heteroptera</taxon>
        <taxon>Panheteroptera</taxon>
        <taxon>Nepomorpha</taxon>
        <taxon>Nepidae</taxon>
        <taxon>Ranatrinae</taxon>
        <taxon>Ranatra</taxon>
    </lineage>
</organism>
<feature type="domain" description="Ig-like" evidence="10">
    <location>
        <begin position="567"/>
        <end position="660"/>
    </location>
</feature>
<feature type="domain" description="Fibronectin type-III" evidence="11">
    <location>
        <begin position="836"/>
        <end position="883"/>
    </location>
</feature>
<dbReference type="FunFam" id="2.60.40.10:FF:000032">
    <property type="entry name" value="palladin isoform X1"/>
    <property type="match status" value="1"/>
</dbReference>
<feature type="domain" description="Ig-like" evidence="10">
    <location>
        <begin position="470"/>
        <end position="561"/>
    </location>
</feature>
<keyword evidence="13" id="KW-1185">Reference proteome</keyword>
<dbReference type="SMART" id="SM00409">
    <property type="entry name" value="IG"/>
    <property type="match status" value="7"/>
</dbReference>
<keyword evidence="2" id="KW-0812">Transmembrane</keyword>
<feature type="domain" description="Fibronectin type-III" evidence="11">
    <location>
        <begin position="634"/>
        <end position="727"/>
    </location>
</feature>
<evidence type="ECO:0000313" key="12">
    <source>
        <dbReference type="EMBL" id="KAL1110232.1"/>
    </source>
</evidence>
<dbReference type="InterPro" id="IPR007110">
    <property type="entry name" value="Ig-like_dom"/>
</dbReference>
<dbReference type="FunFam" id="2.60.40.10:FF:000104">
    <property type="entry name" value="Down syndrome cell adhesion molecule b"/>
    <property type="match status" value="1"/>
</dbReference>
<dbReference type="Pfam" id="PF13927">
    <property type="entry name" value="Ig_3"/>
    <property type="match status" value="3"/>
</dbReference>
<reference evidence="12 13" key="1">
    <citation type="submission" date="2024-07" db="EMBL/GenBank/DDBJ databases">
        <title>Chromosome-level genome assembly of the water stick insect Ranatra chinensis (Heteroptera: Nepidae).</title>
        <authorList>
            <person name="Liu X."/>
        </authorList>
    </citation>
    <scope>NUCLEOTIDE SEQUENCE [LARGE SCALE GENOMIC DNA]</scope>
    <source>
        <strain evidence="12">Cailab_2021Rc</strain>
        <tissue evidence="12">Muscle</tissue>
    </source>
</reference>
<dbReference type="CDD" id="cd00063">
    <property type="entry name" value="FN3"/>
    <property type="match status" value="3"/>
</dbReference>